<organism evidence="3 4">
    <name type="scientific">Schumannella soli</name>
    <dbReference type="NCBI Taxonomy" id="2590779"/>
    <lineage>
        <taxon>Bacteria</taxon>
        <taxon>Bacillati</taxon>
        <taxon>Actinomycetota</taxon>
        <taxon>Actinomycetes</taxon>
        <taxon>Micrococcales</taxon>
        <taxon>Microbacteriaceae</taxon>
        <taxon>Schumannella</taxon>
    </lineage>
</organism>
<dbReference type="SUPFAM" id="SSF53300">
    <property type="entry name" value="vWA-like"/>
    <property type="match status" value="1"/>
</dbReference>
<dbReference type="AlphaFoldDB" id="A0A506Y2Y8"/>
<dbReference type="RefSeq" id="WP_141163639.1">
    <property type="nucleotide sequence ID" value="NZ_VHQG01000002.1"/>
</dbReference>
<feature type="region of interest" description="Disordered" evidence="2">
    <location>
        <begin position="355"/>
        <end position="385"/>
    </location>
</feature>
<keyword evidence="4" id="KW-1185">Reference proteome</keyword>
<evidence type="ECO:0000256" key="2">
    <source>
        <dbReference type="SAM" id="MobiDB-lite"/>
    </source>
</evidence>
<dbReference type="Proteomes" id="UP000316252">
    <property type="component" value="Unassembled WGS sequence"/>
</dbReference>
<feature type="region of interest" description="Disordered" evidence="2">
    <location>
        <begin position="304"/>
        <end position="341"/>
    </location>
</feature>
<keyword evidence="1" id="KW-0175">Coiled coil</keyword>
<reference evidence="3 4" key="1">
    <citation type="submission" date="2019-06" db="EMBL/GenBank/DDBJ databases">
        <authorList>
            <person name="Li F."/>
        </authorList>
    </citation>
    <scope>NUCLEOTIDE SEQUENCE [LARGE SCALE GENOMIC DNA]</scope>
    <source>
        <strain evidence="3 4">10F1D-1</strain>
    </source>
</reference>
<dbReference type="CDD" id="cd00198">
    <property type="entry name" value="vWFA"/>
    <property type="match status" value="1"/>
</dbReference>
<accession>A0A506Y2Y8</accession>
<feature type="region of interest" description="Disordered" evidence="2">
    <location>
        <begin position="1"/>
        <end position="28"/>
    </location>
</feature>
<comment type="caution">
    <text evidence="3">The sequence shown here is derived from an EMBL/GenBank/DDBJ whole genome shotgun (WGS) entry which is preliminary data.</text>
</comment>
<feature type="compositionally biased region" description="Basic and acidic residues" evidence="2">
    <location>
        <begin position="355"/>
        <end position="369"/>
    </location>
</feature>
<dbReference type="EMBL" id="VHQG01000002">
    <property type="protein sequence ID" value="TPW76283.1"/>
    <property type="molecule type" value="Genomic_DNA"/>
</dbReference>
<protein>
    <submittedName>
        <fullName evidence="3">VWA domain-containing protein</fullName>
    </submittedName>
</protein>
<proteinExistence type="predicted"/>
<evidence type="ECO:0000256" key="1">
    <source>
        <dbReference type="SAM" id="Coils"/>
    </source>
</evidence>
<feature type="compositionally biased region" description="Polar residues" evidence="2">
    <location>
        <begin position="375"/>
        <end position="385"/>
    </location>
</feature>
<name>A0A506Y2Y8_9MICO</name>
<feature type="coiled-coil region" evidence="1">
    <location>
        <begin position="240"/>
        <end position="267"/>
    </location>
</feature>
<sequence length="672" mass="72467">MSRAPRPERGNRSRVGRRGTQPGPLPTSLLPAWDSAQALWGVHLHPAQAHPDAGERSFAWFSFPPQVTVDPALAQRDGIDAEWESVFAHEIGHHVLAPSTRIVDLKIVQQMARALVASSFEPPAQLRDRANWLANVWCDLLINVRVAELQRRRDARQAAADPVADPAAGASVEPGIVRLWRILAPSSGRSHVFWVMLRAYELIWDLPDGSYVAAEPPPTPPRAAPLTPAPARAATVPERFREQQAKLDAATAEAERARAELLALTRTHPEPDARLLARTVRTFGDDPIRGALRAGMILAPYLLEGDQGDQGDPGDPGDHRGQGGGLAGSAICGGQVGGADPTEAELGEVLRDARLREEPRHPALDDDGRAVSTADDPTSTGSDSQAYGLAQTLELYDPAIADAVLRAWYLDGARRWVKPIREPAQPISTGAQIPGPTELWDVDDELSAVDWRATLAASPRIVPGVTTRRRTWLEDDPPTRQESVDLDLWVDSSGSMPSPAADSPALLAGAILIESVLAGGGRVQVTSFSGPRQVAGLARPTRNRSEALGALLHYFGGGTTFPLDVLAERYRTLPSARDRRRHLVVLSDGGLESLFGQGQPGLEHVAGDVRQRIDTATLIVIGWLGRVPELAEANGYAVEHVQRHADAPAACRRLAEQIARAGQPSRRGRARV</sequence>
<feature type="compositionally biased region" description="Basic and acidic residues" evidence="2">
    <location>
        <begin position="1"/>
        <end position="11"/>
    </location>
</feature>
<evidence type="ECO:0000313" key="4">
    <source>
        <dbReference type="Proteomes" id="UP000316252"/>
    </source>
</evidence>
<evidence type="ECO:0000313" key="3">
    <source>
        <dbReference type="EMBL" id="TPW76283.1"/>
    </source>
</evidence>
<gene>
    <name evidence="3" type="ORF">FJ657_10880</name>
</gene>
<dbReference type="OrthoDB" id="974562at2"/>
<dbReference type="Gene3D" id="3.40.50.410">
    <property type="entry name" value="von Willebrand factor, type A domain"/>
    <property type="match status" value="1"/>
</dbReference>
<dbReference type="InterPro" id="IPR036465">
    <property type="entry name" value="vWFA_dom_sf"/>
</dbReference>